<reference evidence="5" key="1">
    <citation type="journal article" date="2019" name="Int. J. Syst. Evol. Microbiol.">
        <title>The Global Catalogue of Microorganisms (GCM) 10K type strain sequencing project: providing services to taxonomists for standard genome sequencing and annotation.</title>
        <authorList>
            <consortium name="The Broad Institute Genomics Platform"/>
            <consortium name="The Broad Institute Genome Sequencing Center for Infectious Disease"/>
            <person name="Wu L."/>
            <person name="Ma J."/>
        </authorList>
    </citation>
    <scope>NUCLEOTIDE SEQUENCE [LARGE SCALE GENOMIC DNA]</scope>
    <source>
        <strain evidence="5">CCUG 61948</strain>
    </source>
</reference>
<keyword evidence="1" id="KW-0812">Transmembrane</keyword>
<proteinExistence type="inferred from homology"/>
<gene>
    <name evidence="4" type="ORF">ACFQZJ_13835</name>
</gene>
<dbReference type="RefSeq" id="WP_379935368.1">
    <property type="nucleotide sequence ID" value="NZ_JBHTHY010000012.1"/>
</dbReference>
<evidence type="ECO:0000259" key="3">
    <source>
        <dbReference type="Pfam" id="PF07715"/>
    </source>
</evidence>
<dbReference type="InterPro" id="IPR012910">
    <property type="entry name" value="Plug_dom"/>
</dbReference>
<keyword evidence="2" id="KW-0732">Signal</keyword>
<evidence type="ECO:0000256" key="1">
    <source>
        <dbReference type="PROSITE-ProRule" id="PRU01360"/>
    </source>
</evidence>
<keyword evidence="1" id="KW-0472">Membrane</keyword>
<feature type="signal peptide" evidence="2">
    <location>
        <begin position="1"/>
        <end position="19"/>
    </location>
</feature>
<dbReference type="PROSITE" id="PS52016">
    <property type="entry name" value="TONB_DEPENDENT_REC_3"/>
    <property type="match status" value="1"/>
</dbReference>
<name>A0ABW3B5R0_9FLAO</name>
<sequence>MRFFIAFLILVLSSGQMTAQKEKQRIQWVNGTVLNAEQQPVKRAIIYLDSVKTKIKTNKKGQFKIGLKASNKTISAYAWNYGIVTEVYQGDNGMLLVFPESESVVSEEELQELGFETKVKRAKKEPKDYSQYLTMYQLIATEIPGARVNGTTIQLVPVNSVQAGQDPLIIVDGTPVSSLEFIFPREVASVRVLRDDAASFYGSRGANGVLLIRMKN</sequence>
<accession>A0ABW3B5R0</accession>
<dbReference type="Proteomes" id="UP001597012">
    <property type="component" value="Unassembled WGS sequence"/>
</dbReference>
<feature type="chain" id="PRO_5046832965" evidence="2">
    <location>
        <begin position="20"/>
        <end position="216"/>
    </location>
</feature>
<comment type="similarity">
    <text evidence="1">Belongs to the TonB-dependent receptor family.</text>
</comment>
<feature type="domain" description="TonB-dependent receptor plug" evidence="3">
    <location>
        <begin position="131"/>
        <end position="209"/>
    </location>
</feature>
<keyword evidence="1" id="KW-1134">Transmembrane beta strand</keyword>
<dbReference type="SUPFAM" id="SSF49464">
    <property type="entry name" value="Carboxypeptidase regulatory domain-like"/>
    <property type="match status" value="1"/>
</dbReference>
<organism evidence="4 5">
    <name type="scientific">Maribacter chungangensis</name>
    <dbReference type="NCBI Taxonomy" id="1069117"/>
    <lineage>
        <taxon>Bacteria</taxon>
        <taxon>Pseudomonadati</taxon>
        <taxon>Bacteroidota</taxon>
        <taxon>Flavobacteriia</taxon>
        <taxon>Flavobacteriales</taxon>
        <taxon>Flavobacteriaceae</taxon>
        <taxon>Maribacter</taxon>
    </lineage>
</organism>
<evidence type="ECO:0000313" key="5">
    <source>
        <dbReference type="Proteomes" id="UP001597012"/>
    </source>
</evidence>
<dbReference type="InterPro" id="IPR037066">
    <property type="entry name" value="Plug_dom_sf"/>
</dbReference>
<evidence type="ECO:0000313" key="4">
    <source>
        <dbReference type="EMBL" id="MFD0798548.1"/>
    </source>
</evidence>
<dbReference type="InterPro" id="IPR039426">
    <property type="entry name" value="TonB-dep_rcpt-like"/>
</dbReference>
<protein>
    <submittedName>
        <fullName evidence="4">TonB-dependent receptor plug domain-containing protein</fullName>
    </submittedName>
</protein>
<keyword evidence="4" id="KW-0675">Receptor</keyword>
<dbReference type="EMBL" id="JBHTHY010000012">
    <property type="protein sequence ID" value="MFD0798548.1"/>
    <property type="molecule type" value="Genomic_DNA"/>
</dbReference>
<dbReference type="SUPFAM" id="SSF56935">
    <property type="entry name" value="Porins"/>
    <property type="match status" value="1"/>
</dbReference>
<dbReference type="Pfam" id="PF07715">
    <property type="entry name" value="Plug"/>
    <property type="match status" value="1"/>
</dbReference>
<keyword evidence="5" id="KW-1185">Reference proteome</keyword>
<comment type="caution">
    <text evidence="4">The sequence shown here is derived from an EMBL/GenBank/DDBJ whole genome shotgun (WGS) entry which is preliminary data.</text>
</comment>
<evidence type="ECO:0000256" key="2">
    <source>
        <dbReference type="SAM" id="SignalP"/>
    </source>
</evidence>
<dbReference type="InterPro" id="IPR008969">
    <property type="entry name" value="CarboxyPept-like_regulatory"/>
</dbReference>
<dbReference type="Gene3D" id="2.60.40.1120">
    <property type="entry name" value="Carboxypeptidase-like, regulatory domain"/>
    <property type="match status" value="1"/>
</dbReference>
<keyword evidence="1" id="KW-0813">Transport</keyword>
<keyword evidence="1" id="KW-0998">Cell outer membrane</keyword>
<dbReference type="Gene3D" id="2.170.130.10">
    <property type="entry name" value="TonB-dependent receptor, plug domain"/>
    <property type="match status" value="1"/>
</dbReference>
<comment type="subcellular location">
    <subcellularLocation>
        <location evidence="1">Cell outer membrane</location>
        <topology evidence="1">Multi-pass membrane protein</topology>
    </subcellularLocation>
</comment>